<protein>
    <submittedName>
        <fullName evidence="4">Calmodulin-regulated spectrin-associated protein</fullName>
    </submittedName>
</protein>
<feature type="compositionally biased region" description="Basic residues" evidence="2">
    <location>
        <begin position="873"/>
        <end position="886"/>
    </location>
</feature>
<dbReference type="PANTHER" id="PTHR21595">
    <property type="entry name" value="PATRONIN"/>
    <property type="match status" value="1"/>
</dbReference>
<evidence type="ECO:0000259" key="3">
    <source>
        <dbReference type="PROSITE" id="PS51508"/>
    </source>
</evidence>
<feature type="compositionally biased region" description="Polar residues" evidence="2">
    <location>
        <begin position="562"/>
        <end position="584"/>
    </location>
</feature>
<feature type="compositionally biased region" description="Basic residues" evidence="2">
    <location>
        <begin position="1018"/>
        <end position="1034"/>
    </location>
</feature>
<evidence type="ECO:0000256" key="1">
    <source>
        <dbReference type="PROSITE-ProRule" id="PRU00841"/>
    </source>
</evidence>
<dbReference type="GO" id="GO:0051011">
    <property type="term" value="F:microtubule minus-end binding"/>
    <property type="evidence" value="ECO:0007669"/>
    <property type="project" value="TreeGrafter"/>
</dbReference>
<dbReference type="Pfam" id="PF08683">
    <property type="entry name" value="CAMSAP_CKK"/>
    <property type="match status" value="1"/>
</dbReference>
<dbReference type="SMART" id="SM01051">
    <property type="entry name" value="CAMSAP_CKK"/>
    <property type="match status" value="1"/>
</dbReference>
<proteinExistence type="inferred from homology"/>
<feature type="compositionally biased region" description="Polar residues" evidence="2">
    <location>
        <begin position="1341"/>
        <end position="1351"/>
    </location>
</feature>
<dbReference type="STRING" id="6182.A0A4Z2CYJ7"/>
<comment type="caution">
    <text evidence="4">The sequence shown here is derived from an EMBL/GenBank/DDBJ whole genome shotgun (WGS) entry which is preliminary data.</text>
</comment>
<feature type="region of interest" description="Disordered" evidence="2">
    <location>
        <begin position="958"/>
        <end position="999"/>
    </location>
</feature>
<organism evidence="4 5">
    <name type="scientific">Schistosoma japonicum</name>
    <name type="common">Blood fluke</name>
    <dbReference type="NCBI Taxonomy" id="6182"/>
    <lineage>
        <taxon>Eukaryota</taxon>
        <taxon>Metazoa</taxon>
        <taxon>Spiralia</taxon>
        <taxon>Lophotrochozoa</taxon>
        <taxon>Platyhelminthes</taxon>
        <taxon>Trematoda</taxon>
        <taxon>Digenea</taxon>
        <taxon>Strigeidida</taxon>
        <taxon>Schistosomatoidea</taxon>
        <taxon>Schistosomatidae</taxon>
        <taxon>Schistosoma</taxon>
    </lineage>
</organism>
<dbReference type="EMBL" id="SKCS01000396">
    <property type="protein sequence ID" value="TNN09316.1"/>
    <property type="molecule type" value="Genomic_DNA"/>
</dbReference>
<dbReference type="InterPro" id="IPR014797">
    <property type="entry name" value="CKK_CAMSAP"/>
</dbReference>
<dbReference type="GO" id="GO:0005516">
    <property type="term" value="F:calmodulin binding"/>
    <property type="evidence" value="ECO:0007669"/>
    <property type="project" value="InterPro"/>
</dbReference>
<feature type="region of interest" description="Disordered" evidence="2">
    <location>
        <begin position="1237"/>
        <end position="1257"/>
    </location>
</feature>
<dbReference type="Gene3D" id="3.10.20.360">
    <property type="entry name" value="CKK domain"/>
    <property type="match status" value="1"/>
</dbReference>
<dbReference type="GO" id="GO:0036449">
    <property type="term" value="C:microtubule minus-end"/>
    <property type="evidence" value="ECO:0007669"/>
    <property type="project" value="TreeGrafter"/>
</dbReference>
<feature type="domain" description="CKK" evidence="3">
    <location>
        <begin position="1504"/>
        <end position="1641"/>
    </location>
</feature>
<feature type="region of interest" description="Disordered" evidence="2">
    <location>
        <begin position="790"/>
        <end position="823"/>
    </location>
</feature>
<dbReference type="Proteomes" id="UP000311919">
    <property type="component" value="Unassembled WGS sequence"/>
</dbReference>
<dbReference type="PROSITE" id="PS51508">
    <property type="entry name" value="CKK"/>
    <property type="match status" value="1"/>
</dbReference>
<feature type="region of interest" description="Disordered" evidence="2">
    <location>
        <begin position="559"/>
        <end position="585"/>
    </location>
</feature>
<feature type="compositionally biased region" description="Polar residues" evidence="2">
    <location>
        <begin position="790"/>
        <end position="799"/>
    </location>
</feature>
<accession>A0A4Z2CYJ7</accession>
<feature type="compositionally biased region" description="Polar residues" evidence="2">
    <location>
        <begin position="812"/>
        <end position="823"/>
    </location>
</feature>
<feature type="region of interest" description="Disordered" evidence="2">
    <location>
        <begin position="1331"/>
        <end position="1363"/>
    </location>
</feature>
<keyword evidence="5" id="KW-1185">Reference proteome</keyword>
<dbReference type="GO" id="GO:0031122">
    <property type="term" value="P:cytoplasmic microtubule organization"/>
    <property type="evidence" value="ECO:0007669"/>
    <property type="project" value="TreeGrafter"/>
</dbReference>
<feature type="region of interest" description="Disordered" evidence="2">
    <location>
        <begin position="471"/>
        <end position="492"/>
    </location>
</feature>
<comment type="similarity">
    <text evidence="1">Belongs to the CAMSAP1 family.</text>
</comment>
<feature type="region of interest" description="Disordered" evidence="2">
    <location>
        <begin position="636"/>
        <end position="657"/>
    </location>
</feature>
<evidence type="ECO:0000256" key="2">
    <source>
        <dbReference type="SAM" id="MobiDB-lite"/>
    </source>
</evidence>
<reference evidence="4 5" key="1">
    <citation type="submission" date="2019-03" db="EMBL/GenBank/DDBJ databases">
        <title>An improved genome assembly of the fluke Schistosoma japonicum.</title>
        <authorList>
            <person name="Hu W."/>
            <person name="Luo F."/>
            <person name="Yin M."/>
            <person name="Mo X."/>
            <person name="Sun C."/>
            <person name="Wu Q."/>
            <person name="Zhu B."/>
            <person name="Xiang M."/>
            <person name="Wang J."/>
            <person name="Wang Y."/>
            <person name="Zhang T."/>
            <person name="Xu B."/>
            <person name="Zheng H."/>
            <person name="Feng Z."/>
        </authorList>
    </citation>
    <scope>NUCLEOTIDE SEQUENCE [LARGE SCALE GENOMIC DNA]</scope>
    <source>
        <strain evidence="4">HuSjv2</strain>
        <tissue evidence="4">Worms</tissue>
    </source>
</reference>
<dbReference type="InterPro" id="IPR011033">
    <property type="entry name" value="PRC_barrel-like_sf"/>
</dbReference>
<sequence>NHRTSITSELETISRLDTSGSFFGSSTEDELHTYHEVLENWLLNATIYTFSKFSLNKKSLGLFTRIIGLPTSLACAFSYYIPESLKTLSTDGKLDQVCLDNYLSVFSVLETSALDVDSLCYKFQHDLFKDDSENVKRILNLIQRFYEANKSLFNSDSSLFTSITHLLNQYNKRPPNERVGFKQPEDLCLVINIYQLICNLASDIPATCSSICHPSSTIVSSCIGAPVATTTFTTITNPIQSDIVQSNYNSRVQNGVLHNLVRTSGVVAKPARPAHPSNQPIPVVNQCTVDQLVSSSINSVNHSEMNGCRTTAITSSSSSIKLDEDIHSTDLDKLTPVDNALIINSNNDTSSVSNVITSDETNDLLTDIARVAFNRGCSTRNVDADSEDTKQLQQQISNSSNVGHYYLNKCTKPIVENTADIMLVNSSTTEISTTSDTIIDTAANDDTQPFTRNSLYSTFNKRPTPCLSSKLPSIGSLSQPNNPLKRLGNKTPRVNSVTNINLSQVTLPSLRSEFENRKRSMSTVSHADVAQISKIDTNPPLGTTTWKDSGAARFHAHRVADANNTTGNGIPSSSTKYSQETSIPGRTAALRLSLDQRRRAIEMSRQRQRIANTKATAERNNAAFVKLLQKQFLQRQSVPGEESKLPNGTLSETETSSLSLPIKSDQLQKCDRSCVNSECAHFTTDKDEITVSGSNIDHGTDLDEDFSMNSSSTMPNISEPLQDSTVVLETDDTAKVIEDNFKILTNEPNTLIPPCPESPQMRYNKHQTSDLSSLTVEPSLHHGIARVNNHYDQPNQESGQHADVIHQRSDSSESNYAPSNFSVPQATSLGSSNWYQSLPYQRKQHSKRPKFRLNERESTPQPESYADMNYHHATQHSHTHKGLKRRNYADKTYPGSSASPTVADHEHGPFLVDSFHGPQPPFKHRHTSRKNYPYDISPHSLVDERLFPHKYVFHRHRRPHDIPNQIMQSGSYHECSSNEASSETDDDDNDYSNDTYDDHPYSYVNRMSYSGRFSHQSLSRHSKSHSKNRYRSNGRKSAEYGYELDESDSRPHSPVASHASFRGVVVSSHGPKVADINSTGNGNIQAITPIIDLVTLDQINRNMSDLRSGFERLSMQQQVLMASSSATTAAALVASSFQHQQQQQSSMAPPLNQLSHTQALSTSISNISTTRATWSDRPIVRDLSVQHNMNSSLDSSNHSVIANNEPVVKADVHNMSVANQPCYSGKREEFPVSVNATDLSNSSTAPSNPSPVENSQQQEGKLFFIGFEEPDPERMQRTKDRLEARRATEKAMVAEQLEVLRTTGRKEKEAADRVHFERKLNEKERREAVLQAHLSKKEASVSPTCRNNNNPYPVRSGSSSLSKSEVNLSSAVLKHSSNKRTVTTPKRDRNALVAASLDTFPSSKPSSRLNSAKSKPPPVTTRGSGDGEAVEASAELDYDSSSLREAKVRTARATRHINGNTAPVNNAGSRNLLPSGISLSSLHRLGASESPSSGPGVPVQCLNQPRLFVKPKAKSNRTVVVNAISHCCLAGTVNEPTKQLALKVFYAATEGNHCYEFRRFSMNSQIRAVYSFDLELEELKIICGNGPRRITHDMVNRFFKYNSGTKQFTQITSTKHLSPVVDAVTIHDALWTNKSSGGAHTILSTHCT</sequence>
<evidence type="ECO:0000313" key="4">
    <source>
        <dbReference type="EMBL" id="TNN09316.1"/>
    </source>
</evidence>
<feature type="compositionally biased region" description="Polar residues" evidence="2">
    <location>
        <begin position="1399"/>
        <end position="1413"/>
    </location>
</feature>
<feature type="region of interest" description="Disordered" evidence="2">
    <location>
        <begin position="839"/>
        <end position="909"/>
    </location>
</feature>
<feature type="compositionally biased region" description="Low complexity" evidence="2">
    <location>
        <begin position="1240"/>
        <end position="1251"/>
    </location>
</feature>
<gene>
    <name evidence="4" type="ORF">EWB00_006383</name>
</gene>
<dbReference type="GO" id="GO:0007026">
    <property type="term" value="P:negative regulation of microtubule depolymerization"/>
    <property type="evidence" value="ECO:0007669"/>
    <property type="project" value="TreeGrafter"/>
</dbReference>
<dbReference type="InterPro" id="IPR032940">
    <property type="entry name" value="CAMSAP"/>
</dbReference>
<feature type="compositionally biased region" description="Polar residues" evidence="2">
    <location>
        <begin position="965"/>
        <end position="975"/>
    </location>
</feature>
<comment type="domain">
    <text evidence="1">The CKK domain binds microtubules.</text>
</comment>
<feature type="region of interest" description="Disordered" evidence="2">
    <location>
        <begin position="1395"/>
        <end position="1441"/>
    </location>
</feature>
<dbReference type="OrthoDB" id="2125658at2759"/>
<feature type="compositionally biased region" description="Acidic residues" evidence="2">
    <location>
        <begin position="982"/>
        <end position="991"/>
    </location>
</feature>
<feature type="compositionally biased region" description="Basic residues" evidence="2">
    <location>
        <begin position="842"/>
        <end position="851"/>
    </location>
</feature>
<evidence type="ECO:0000313" key="5">
    <source>
        <dbReference type="Proteomes" id="UP000311919"/>
    </source>
</evidence>
<dbReference type="PANTHER" id="PTHR21595:SF0">
    <property type="entry name" value="PATRONIN"/>
    <property type="match status" value="1"/>
</dbReference>
<keyword evidence="1" id="KW-0493">Microtubule</keyword>
<dbReference type="InterPro" id="IPR038209">
    <property type="entry name" value="CKK_dom_sf"/>
</dbReference>
<feature type="compositionally biased region" description="Polar residues" evidence="2">
    <location>
        <begin position="471"/>
        <end position="482"/>
    </location>
</feature>
<dbReference type="SUPFAM" id="SSF50346">
    <property type="entry name" value="PRC-barrel domain"/>
    <property type="match status" value="1"/>
</dbReference>
<name>A0A4Z2CYJ7_SCHJA</name>
<feature type="region of interest" description="Disordered" evidence="2">
    <location>
        <begin position="1014"/>
        <end position="1036"/>
    </location>
</feature>
<feature type="non-terminal residue" evidence="4">
    <location>
        <position position="1"/>
    </location>
</feature>